<dbReference type="Proteomes" id="UP000061587">
    <property type="component" value="Chromosome"/>
</dbReference>
<dbReference type="SUPFAM" id="SSF48498">
    <property type="entry name" value="Tetracyclin repressor-like, C-terminal domain"/>
    <property type="match status" value="1"/>
</dbReference>
<dbReference type="InterPro" id="IPR001647">
    <property type="entry name" value="HTH_TetR"/>
</dbReference>
<protein>
    <submittedName>
        <fullName evidence="4">Transcriptional regulator, TetR family</fullName>
    </submittedName>
</protein>
<reference evidence="5" key="1">
    <citation type="submission" date="2015-10" db="EMBL/GenBank/DDBJ databases">
        <title>Extensive mobilome-driven genome diversification in gut-associated Bacteroides vulgatus mpk.</title>
        <authorList>
            <person name="Beier S."/>
            <person name="Lange A."/>
            <person name="Huson D.H."/>
            <person name="Frick J.-S."/>
            <person name="Autenrieth I.B."/>
        </authorList>
    </citation>
    <scope>NUCLEOTIDE SEQUENCE [LARGE SCALE GENOMIC DNA]</scope>
    <source>
        <strain evidence="5">mpk</strain>
    </source>
</reference>
<evidence type="ECO:0000313" key="5">
    <source>
        <dbReference type="Proteomes" id="UP000061587"/>
    </source>
</evidence>
<evidence type="ECO:0000256" key="2">
    <source>
        <dbReference type="PROSITE-ProRule" id="PRU00335"/>
    </source>
</evidence>
<name>A0A0P0M0L8_PHOVU</name>
<dbReference type="EMBL" id="CP013020">
    <property type="protein sequence ID" value="ALK82936.1"/>
    <property type="molecule type" value="Genomic_DNA"/>
</dbReference>
<dbReference type="AlphaFoldDB" id="A0A0P0M0L8"/>
<dbReference type="Pfam" id="PF00440">
    <property type="entry name" value="TetR_N"/>
    <property type="match status" value="1"/>
</dbReference>
<dbReference type="InterPro" id="IPR009057">
    <property type="entry name" value="Homeodomain-like_sf"/>
</dbReference>
<evidence type="ECO:0000256" key="1">
    <source>
        <dbReference type="ARBA" id="ARBA00023125"/>
    </source>
</evidence>
<dbReference type="InterPro" id="IPR036271">
    <property type="entry name" value="Tet_transcr_reg_TetR-rel_C_sf"/>
</dbReference>
<keyword evidence="1 2" id="KW-0238">DNA-binding</keyword>
<dbReference type="SUPFAM" id="SSF46689">
    <property type="entry name" value="Homeodomain-like"/>
    <property type="match status" value="1"/>
</dbReference>
<gene>
    <name evidence="4" type="ORF">BvMPK_0297</name>
</gene>
<evidence type="ECO:0000259" key="3">
    <source>
        <dbReference type="PROSITE" id="PS50977"/>
    </source>
</evidence>
<organism evidence="4 5">
    <name type="scientific">Phocaeicola vulgatus</name>
    <name type="common">Bacteroides vulgatus</name>
    <dbReference type="NCBI Taxonomy" id="821"/>
    <lineage>
        <taxon>Bacteria</taxon>
        <taxon>Pseudomonadati</taxon>
        <taxon>Bacteroidota</taxon>
        <taxon>Bacteroidia</taxon>
        <taxon>Bacteroidales</taxon>
        <taxon>Bacteroidaceae</taxon>
        <taxon>Phocaeicola</taxon>
    </lineage>
</organism>
<accession>A0A0P0M0L8</accession>
<dbReference type="PROSITE" id="PS50977">
    <property type="entry name" value="HTH_TETR_2"/>
    <property type="match status" value="1"/>
</dbReference>
<dbReference type="Gene3D" id="1.10.357.10">
    <property type="entry name" value="Tetracycline Repressor, domain 2"/>
    <property type="match status" value="1"/>
</dbReference>
<proteinExistence type="predicted"/>
<sequence>MGLWLFGRNVLSSWKPKINICCADMKTNKAEIYKNAFRLFLQDNYEKVTVVKLEKAIGLSCRGIYHHTKDKLGLFKAVVDTYIFEPHKVENKFVFAEDISLRDFLQTYIEGVERTMDYLSNELGVDRKKCAKCYFQFLFQAYKYYPNFVERMDAIFEKDQQMWRKIIDKAIASGEIRNDIATEEVVDMFRMAHLGMSYVLAFTTGLDTERLKRQFEAVYKLLK</sequence>
<dbReference type="Gene3D" id="1.10.10.60">
    <property type="entry name" value="Homeodomain-like"/>
    <property type="match status" value="1"/>
</dbReference>
<reference evidence="4 5" key="2">
    <citation type="journal article" date="2016" name="Genome Biol. Evol.">
        <title>Extensive mobilome-driven genome diversification in mouse gut-associated Bacteroides vulgatus mpk.</title>
        <authorList>
            <person name="Lange A."/>
            <person name="Beier S."/>
            <person name="Steimle A."/>
            <person name="Autenrieth I.B."/>
            <person name="Huson D.H."/>
            <person name="Frick J.S."/>
        </authorList>
    </citation>
    <scope>NUCLEOTIDE SEQUENCE [LARGE SCALE GENOMIC DNA]</scope>
    <source>
        <strain evidence="5">mpk</strain>
    </source>
</reference>
<feature type="domain" description="HTH tetR-type" evidence="3">
    <location>
        <begin position="26"/>
        <end position="86"/>
    </location>
</feature>
<dbReference type="PATRIC" id="fig|821.40.peg.355"/>
<evidence type="ECO:0000313" key="4">
    <source>
        <dbReference type="EMBL" id="ALK82936.1"/>
    </source>
</evidence>
<dbReference type="GO" id="GO:0003677">
    <property type="term" value="F:DNA binding"/>
    <property type="evidence" value="ECO:0007669"/>
    <property type="project" value="UniProtKB-UniRule"/>
</dbReference>
<feature type="DNA-binding region" description="H-T-H motif" evidence="2">
    <location>
        <begin position="49"/>
        <end position="68"/>
    </location>
</feature>